<feature type="signal peptide" evidence="1">
    <location>
        <begin position="1"/>
        <end position="20"/>
    </location>
</feature>
<organism evidence="2 3">
    <name type="scientific">Rubus argutus</name>
    <name type="common">Southern blackberry</name>
    <dbReference type="NCBI Taxonomy" id="59490"/>
    <lineage>
        <taxon>Eukaryota</taxon>
        <taxon>Viridiplantae</taxon>
        <taxon>Streptophyta</taxon>
        <taxon>Embryophyta</taxon>
        <taxon>Tracheophyta</taxon>
        <taxon>Spermatophyta</taxon>
        <taxon>Magnoliopsida</taxon>
        <taxon>eudicotyledons</taxon>
        <taxon>Gunneridae</taxon>
        <taxon>Pentapetalae</taxon>
        <taxon>rosids</taxon>
        <taxon>fabids</taxon>
        <taxon>Rosales</taxon>
        <taxon>Rosaceae</taxon>
        <taxon>Rosoideae</taxon>
        <taxon>Rosoideae incertae sedis</taxon>
        <taxon>Rubus</taxon>
    </lineage>
</organism>
<evidence type="ECO:0000256" key="1">
    <source>
        <dbReference type="SAM" id="SignalP"/>
    </source>
</evidence>
<evidence type="ECO:0000313" key="3">
    <source>
        <dbReference type="Proteomes" id="UP001457282"/>
    </source>
</evidence>
<dbReference type="Proteomes" id="UP001457282">
    <property type="component" value="Unassembled WGS sequence"/>
</dbReference>
<name>A0AAW1X825_RUBAR</name>
<keyword evidence="1" id="KW-0732">Signal</keyword>
<evidence type="ECO:0000313" key="2">
    <source>
        <dbReference type="EMBL" id="KAK9932454.1"/>
    </source>
</evidence>
<protein>
    <submittedName>
        <fullName evidence="2">Uncharacterized protein</fullName>
    </submittedName>
</protein>
<feature type="chain" id="PRO_5043699461" evidence="1">
    <location>
        <begin position="21"/>
        <end position="68"/>
    </location>
</feature>
<accession>A0AAW1X825</accession>
<dbReference type="EMBL" id="JBEDUW010000004">
    <property type="protein sequence ID" value="KAK9932454.1"/>
    <property type="molecule type" value="Genomic_DNA"/>
</dbReference>
<reference evidence="2 3" key="1">
    <citation type="journal article" date="2023" name="G3 (Bethesda)">
        <title>A chromosome-length genome assembly and annotation of blackberry (Rubus argutus, cv. 'Hillquist').</title>
        <authorList>
            <person name="Bruna T."/>
            <person name="Aryal R."/>
            <person name="Dudchenko O."/>
            <person name="Sargent D.J."/>
            <person name="Mead D."/>
            <person name="Buti M."/>
            <person name="Cavallini A."/>
            <person name="Hytonen T."/>
            <person name="Andres J."/>
            <person name="Pham M."/>
            <person name="Weisz D."/>
            <person name="Mascagni F."/>
            <person name="Usai G."/>
            <person name="Natali L."/>
            <person name="Bassil N."/>
            <person name="Fernandez G.E."/>
            <person name="Lomsadze A."/>
            <person name="Armour M."/>
            <person name="Olukolu B."/>
            <person name="Poorten T."/>
            <person name="Britton C."/>
            <person name="Davik J."/>
            <person name="Ashrafi H."/>
            <person name="Aiden E.L."/>
            <person name="Borodovsky M."/>
            <person name="Worthington M."/>
        </authorList>
    </citation>
    <scope>NUCLEOTIDE SEQUENCE [LARGE SCALE GENOMIC DNA]</scope>
    <source>
        <strain evidence="2">PI 553951</strain>
    </source>
</reference>
<proteinExistence type="predicted"/>
<keyword evidence="3" id="KW-1185">Reference proteome</keyword>
<comment type="caution">
    <text evidence="2">The sequence shown here is derived from an EMBL/GenBank/DDBJ whole genome shotgun (WGS) entry which is preliminary data.</text>
</comment>
<gene>
    <name evidence="2" type="ORF">M0R45_019692</name>
</gene>
<sequence length="68" mass="7270">MVAAVMGVWVLEGLIGFTGCRQMVEEYCHGYLVCLKEATVDWVVSDDLVWLIGMGSAMGGHGDSDGFG</sequence>
<dbReference type="AlphaFoldDB" id="A0AAW1X825"/>